<feature type="domain" description="EF-hand" evidence="1">
    <location>
        <begin position="1"/>
        <end position="29"/>
    </location>
</feature>
<dbReference type="GO" id="GO:0005509">
    <property type="term" value="F:calcium ion binding"/>
    <property type="evidence" value="ECO:0007669"/>
    <property type="project" value="InterPro"/>
</dbReference>
<dbReference type="Gene3D" id="1.10.238.10">
    <property type="entry name" value="EF-hand"/>
    <property type="match status" value="1"/>
</dbReference>
<reference evidence="2" key="1">
    <citation type="submission" date="2022-03" db="EMBL/GenBank/DDBJ databases">
        <authorList>
            <person name="Alioto T."/>
            <person name="Alioto T."/>
            <person name="Gomez Garrido J."/>
        </authorList>
    </citation>
    <scope>NUCLEOTIDE SEQUENCE</scope>
</reference>
<comment type="caution">
    <text evidence="2">The sequence shown here is derived from an EMBL/GenBank/DDBJ whole genome shotgun (WGS) entry which is preliminary data.</text>
</comment>
<dbReference type="PROSITE" id="PS50222">
    <property type="entry name" value="EF_HAND_2"/>
    <property type="match status" value="1"/>
</dbReference>
<evidence type="ECO:0000259" key="1">
    <source>
        <dbReference type="PROSITE" id="PS50222"/>
    </source>
</evidence>
<keyword evidence="3" id="KW-1185">Reference proteome</keyword>
<feature type="non-terminal residue" evidence="2">
    <location>
        <position position="1"/>
    </location>
</feature>
<organism evidence="2 3">
    <name type="scientific">Pelobates cultripes</name>
    <name type="common">Western spadefoot toad</name>
    <dbReference type="NCBI Taxonomy" id="61616"/>
    <lineage>
        <taxon>Eukaryota</taxon>
        <taxon>Metazoa</taxon>
        <taxon>Chordata</taxon>
        <taxon>Craniata</taxon>
        <taxon>Vertebrata</taxon>
        <taxon>Euteleostomi</taxon>
        <taxon>Amphibia</taxon>
        <taxon>Batrachia</taxon>
        <taxon>Anura</taxon>
        <taxon>Pelobatoidea</taxon>
        <taxon>Pelobatidae</taxon>
        <taxon>Pelobates</taxon>
    </lineage>
</organism>
<name>A0AAD1TSD3_PELCU</name>
<dbReference type="EMBL" id="CAKOES020001128">
    <property type="protein sequence ID" value="CAH2330738.1"/>
    <property type="molecule type" value="Genomic_DNA"/>
</dbReference>
<dbReference type="InterPro" id="IPR002048">
    <property type="entry name" value="EF_hand_dom"/>
</dbReference>
<proteinExistence type="predicted"/>
<evidence type="ECO:0000313" key="2">
    <source>
        <dbReference type="EMBL" id="CAH2330738.1"/>
    </source>
</evidence>
<protein>
    <submittedName>
        <fullName evidence="2">RAS guanyl-releasing 4 isoform X2</fullName>
    </submittedName>
</protein>
<evidence type="ECO:0000313" key="3">
    <source>
        <dbReference type="Proteomes" id="UP001295444"/>
    </source>
</evidence>
<dbReference type="InterPro" id="IPR011992">
    <property type="entry name" value="EF-hand-dom_pair"/>
</dbReference>
<sequence length="82" mass="9321">SVFQFYDPEHKGYVSTEDFDKIVVSLPFSCHILEKESDGPISRQEMTSYFMKASHVCSKLGVRFLQSVVEARLKKSPLCANC</sequence>
<dbReference type="Proteomes" id="UP001295444">
    <property type="component" value="Unassembled WGS sequence"/>
</dbReference>
<gene>
    <name evidence="2" type="ORF">PECUL_23A061681</name>
</gene>
<feature type="non-terminal residue" evidence="2">
    <location>
        <position position="82"/>
    </location>
</feature>
<dbReference type="AlphaFoldDB" id="A0AAD1TSD3"/>
<dbReference type="SUPFAM" id="SSF47473">
    <property type="entry name" value="EF-hand"/>
    <property type="match status" value="1"/>
</dbReference>
<accession>A0AAD1TSD3</accession>